<dbReference type="Proteomes" id="UP000322159">
    <property type="component" value="Chromosome"/>
</dbReference>
<evidence type="ECO:0000313" key="2">
    <source>
        <dbReference type="EMBL" id="QEO10740.1"/>
    </source>
</evidence>
<dbReference type="KEGG" id="lyk:FLP23_02395"/>
<protein>
    <submittedName>
        <fullName evidence="2">Extracellular solute-binding protein</fullName>
    </submittedName>
</protein>
<keyword evidence="3" id="KW-1185">Reference proteome</keyword>
<dbReference type="EMBL" id="CP043504">
    <property type="protein sequence ID" value="QEO10740.1"/>
    <property type="molecule type" value="Genomic_DNA"/>
</dbReference>
<dbReference type="CDD" id="cd13583">
    <property type="entry name" value="PBP2_AlgQ_like_4"/>
    <property type="match status" value="1"/>
</dbReference>
<feature type="signal peptide" evidence="1">
    <location>
        <begin position="1"/>
        <end position="31"/>
    </location>
</feature>
<name>A0A5C1YB11_9MICO</name>
<gene>
    <name evidence="2" type="ORF">FLP23_02395</name>
</gene>
<proteinExistence type="predicted"/>
<reference evidence="2 3" key="1">
    <citation type="submission" date="2019-09" db="EMBL/GenBank/DDBJ databases">
        <title>Genome sequencing of strain KACC 19322.</title>
        <authorList>
            <person name="Heo J."/>
            <person name="Kim S.-J."/>
            <person name="Kim J.-S."/>
            <person name="Hong S.-B."/>
            <person name="Kwon S.-W."/>
        </authorList>
    </citation>
    <scope>NUCLEOTIDE SEQUENCE [LARGE SCALE GENOMIC DNA]</scope>
    <source>
        <strain evidence="2 3">KACC 19322</strain>
    </source>
</reference>
<dbReference type="PROSITE" id="PS51257">
    <property type="entry name" value="PROKAR_LIPOPROTEIN"/>
    <property type="match status" value="1"/>
</dbReference>
<dbReference type="Pfam" id="PF01547">
    <property type="entry name" value="SBP_bac_1"/>
    <property type="match status" value="1"/>
</dbReference>
<feature type="chain" id="PRO_5023101834" evidence="1">
    <location>
        <begin position="32"/>
        <end position="561"/>
    </location>
</feature>
<dbReference type="OrthoDB" id="9787283at2"/>
<organism evidence="2 3">
    <name type="scientific">Protaetiibacter larvae</name>
    <dbReference type="NCBI Taxonomy" id="2592654"/>
    <lineage>
        <taxon>Bacteria</taxon>
        <taxon>Bacillati</taxon>
        <taxon>Actinomycetota</taxon>
        <taxon>Actinomycetes</taxon>
        <taxon>Micrococcales</taxon>
        <taxon>Microbacteriaceae</taxon>
        <taxon>Protaetiibacter</taxon>
    </lineage>
</organism>
<sequence length="561" mass="61206">MRPRLRKRRSAVAIAAGVVTFGLVLTGCTDASDPDGEGSFDFSGKEVGAMSDFTVGTTFKATEPVEFSMLYRDHEAYPLKEDWPILTALDANQNVSFDFEVKPRSDWAQARSTVIAAGESPEIVTVSYPGEETQFVAGGALLPVSDFVQYMPNYQDKVEKWGLQGDLDNLRQADGKYYILPSFAEILRPQYTYAVRADIFTELGLSLEPKTFDEFAEELEAVKKAYPDKFPISDRWTDADPLGATLNFAAPSFGTNAGWGYGDGTWWNGSEFVYTGATDEYKNLISYYAGLVSDGLMDPASVGQSDDQAKAKFANSESFVIATNDQEILTLRSALTEVGNTDAEVAMIRVPGGPAGENLQAGGRLGAGILLSSKAAESEHFKALLQFVDWLYYSDEGLEFAKWGVEGEQFTKSGDTRTFTADWDRNGLNPGAPKALNVDGGFSNGVFMGTEGSTSDLLLSMAREETVDFINDMVSTKTQLPSAPAAPLTDIEQEQASIWRTALKDHVWQATAQFITGQRPLSEWDAYVSELEGLNLQQYIDLVNSAQKRQADALAGGGDEK</sequence>
<dbReference type="AlphaFoldDB" id="A0A5C1YB11"/>
<dbReference type="Gene3D" id="3.40.190.10">
    <property type="entry name" value="Periplasmic binding protein-like II"/>
    <property type="match status" value="2"/>
</dbReference>
<evidence type="ECO:0000313" key="3">
    <source>
        <dbReference type="Proteomes" id="UP000322159"/>
    </source>
</evidence>
<dbReference type="InterPro" id="IPR006059">
    <property type="entry name" value="SBP"/>
</dbReference>
<dbReference type="SUPFAM" id="SSF53850">
    <property type="entry name" value="Periplasmic binding protein-like II"/>
    <property type="match status" value="1"/>
</dbReference>
<keyword evidence="1" id="KW-0732">Signal</keyword>
<evidence type="ECO:0000256" key="1">
    <source>
        <dbReference type="SAM" id="SignalP"/>
    </source>
</evidence>
<accession>A0A5C1YB11</accession>